<name>A0A1B9NG26_9MICO</name>
<dbReference type="Pfam" id="PF05437">
    <property type="entry name" value="AzlD"/>
    <property type="match status" value="1"/>
</dbReference>
<protein>
    <submittedName>
        <fullName evidence="1">Branched-chain amino acid transporter AzlD</fullName>
    </submittedName>
</protein>
<sequence length="104" mass="10779">MNLWTAILLAGIAVAALKLAGYLVPEEWLERPRPARITDLLTVALLAALVAVQTLGDGMAVRVDARLPAVAVAALLLWRGASFLVVVVAAALTAAALRALGWAA</sequence>
<proteinExistence type="predicted"/>
<evidence type="ECO:0000313" key="2">
    <source>
        <dbReference type="Proteomes" id="UP000093355"/>
    </source>
</evidence>
<accession>A0A1B9NG26</accession>
<dbReference type="STRING" id="904291.A7J15_00320"/>
<dbReference type="InterPro" id="IPR008407">
    <property type="entry name" value="Brnchd-chn_aa_trnsp_AzlD"/>
</dbReference>
<dbReference type="Proteomes" id="UP000093355">
    <property type="component" value="Unassembled WGS sequence"/>
</dbReference>
<dbReference type="EMBL" id="LXMD01000012">
    <property type="protein sequence ID" value="OCG75546.1"/>
    <property type="molecule type" value="Genomic_DNA"/>
</dbReference>
<comment type="caution">
    <text evidence="1">The sequence shown here is derived from an EMBL/GenBank/DDBJ whole genome shotgun (WGS) entry which is preliminary data.</text>
</comment>
<keyword evidence="2" id="KW-1185">Reference proteome</keyword>
<evidence type="ECO:0000313" key="1">
    <source>
        <dbReference type="EMBL" id="OCG75546.1"/>
    </source>
</evidence>
<gene>
    <name evidence="1" type="ORF">A7J15_00320</name>
</gene>
<reference evidence="1 2" key="1">
    <citation type="submission" date="2016-05" db="EMBL/GenBank/DDBJ databases">
        <authorList>
            <person name="Lavstsen T."/>
            <person name="Jespersen J.S."/>
        </authorList>
    </citation>
    <scope>NUCLEOTIDE SEQUENCE [LARGE SCALE GENOMIC DNA]</scope>
    <source>
        <strain evidence="1 2">YLB-01</strain>
    </source>
</reference>
<organism evidence="1 2">
    <name type="scientific">Microbacterium sediminis</name>
    <dbReference type="NCBI Taxonomy" id="904291"/>
    <lineage>
        <taxon>Bacteria</taxon>
        <taxon>Bacillati</taxon>
        <taxon>Actinomycetota</taxon>
        <taxon>Actinomycetes</taxon>
        <taxon>Micrococcales</taxon>
        <taxon>Microbacteriaceae</taxon>
        <taxon>Microbacterium</taxon>
    </lineage>
</organism>
<dbReference type="AlphaFoldDB" id="A0A1B9NG26"/>
<dbReference type="RefSeq" id="WP_067022681.1">
    <property type="nucleotide sequence ID" value="NZ_CP038256.1"/>
</dbReference>